<feature type="non-terminal residue" evidence="1">
    <location>
        <position position="1"/>
    </location>
</feature>
<accession>A0ACA9Q6X1</accession>
<proteinExistence type="predicted"/>
<feature type="non-terminal residue" evidence="1">
    <location>
        <position position="72"/>
    </location>
</feature>
<gene>
    <name evidence="1" type="ORF">SPELUC_LOCUS13652</name>
</gene>
<evidence type="ECO:0000313" key="1">
    <source>
        <dbReference type="EMBL" id="CAG8739027.1"/>
    </source>
</evidence>
<name>A0ACA9Q6X1_9GLOM</name>
<keyword evidence="2" id="KW-1185">Reference proteome</keyword>
<reference evidence="1" key="1">
    <citation type="submission" date="2021-06" db="EMBL/GenBank/DDBJ databases">
        <authorList>
            <person name="Kallberg Y."/>
            <person name="Tangrot J."/>
            <person name="Rosling A."/>
        </authorList>
    </citation>
    <scope>NUCLEOTIDE SEQUENCE</scope>
    <source>
        <strain evidence="1">28 12/20/2015</strain>
    </source>
</reference>
<dbReference type="Proteomes" id="UP000789366">
    <property type="component" value="Unassembled WGS sequence"/>
</dbReference>
<protein>
    <submittedName>
        <fullName evidence="1">11401_t:CDS:1</fullName>
    </submittedName>
</protein>
<organism evidence="1 2">
    <name type="scientific">Cetraspora pellucida</name>
    <dbReference type="NCBI Taxonomy" id="1433469"/>
    <lineage>
        <taxon>Eukaryota</taxon>
        <taxon>Fungi</taxon>
        <taxon>Fungi incertae sedis</taxon>
        <taxon>Mucoromycota</taxon>
        <taxon>Glomeromycotina</taxon>
        <taxon>Glomeromycetes</taxon>
        <taxon>Diversisporales</taxon>
        <taxon>Gigasporaceae</taxon>
        <taxon>Cetraspora</taxon>
    </lineage>
</organism>
<evidence type="ECO:0000313" key="2">
    <source>
        <dbReference type="Proteomes" id="UP000789366"/>
    </source>
</evidence>
<dbReference type="EMBL" id="CAJVPW010037036">
    <property type="protein sequence ID" value="CAG8739027.1"/>
    <property type="molecule type" value="Genomic_DNA"/>
</dbReference>
<comment type="caution">
    <text evidence="1">The sequence shown here is derived from an EMBL/GenBank/DDBJ whole genome shotgun (WGS) entry which is preliminary data.</text>
</comment>
<sequence length="72" mass="8168">APLTILSPTLLEMLNMPLNMFSLDNTQASQAILISQLLLPLSILKNCYYLTVNELDIPDFFQLAKKNMKVKK</sequence>